<evidence type="ECO:0000256" key="1">
    <source>
        <dbReference type="SAM" id="MobiDB-lite"/>
    </source>
</evidence>
<dbReference type="PANTHER" id="PTHR43252">
    <property type="entry name" value="TRANSCRIPTIONAL REGULATOR YQJI"/>
    <property type="match status" value="1"/>
</dbReference>
<dbReference type="EMBL" id="RJKE01000001">
    <property type="protein sequence ID" value="ROO90224.1"/>
    <property type="molecule type" value="Genomic_DNA"/>
</dbReference>
<dbReference type="SUPFAM" id="SSF46785">
    <property type="entry name" value="Winged helix' DNA-binding domain"/>
    <property type="match status" value="1"/>
</dbReference>
<keyword evidence="3" id="KW-0238">DNA-binding</keyword>
<keyword evidence="4" id="KW-1185">Reference proteome</keyword>
<dbReference type="PANTHER" id="PTHR43252:SF2">
    <property type="entry name" value="TRANSCRIPTION REGULATOR, PADR-LIKE FAMILY"/>
    <property type="match status" value="1"/>
</dbReference>
<dbReference type="RefSeq" id="WP_123669210.1">
    <property type="nucleotide sequence ID" value="NZ_RJKE01000001.1"/>
</dbReference>
<evidence type="ECO:0000313" key="4">
    <source>
        <dbReference type="Proteomes" id="UP000272400"/>
    </source>
</evidence>
<dbReference type="Pfam" id="PF03551">
    <property type="entry name" value="PadR"/>
    <property type="match status" value="1"/>
</dbReference>
<organism evidence="3 4">
    <name type="scientific">Actinocorallia herbida</name>
    <dbReference type="NCBI Taxonomy" id="58109"/>
    <lineage>
        <taxon>Bacteria</taxon>
        <taxon>Bacillati</taxon>
        <taxon>Actinomycetota</taxon>
        <taxon>Actinomycetes</taxon>
        <taxon>Streptosporangiales</taxon>
        <taxon>Thermomonosporaceae</taxon>
        <taxon>Actinocorallia</taxon>
    </lineage>
</organism>
<feature type="domain" description="Transcription regulator PadR N-terminal" evidence="2">
    <location>
        <begin position="55"/>
        <end position="122"/>
    </location>
</feature>
<protein>
    <submittedName>
        <fullName evidence="3">DNA-binding PadR family transcriptional regulator</fullName>
    </submittedName>
</protein>
<dbReference type="InterPro" id="IPR005149">
    <property type="entry name" value="Tscrpt_reg_PadR_N"/>
</dbReference>
<accession>A0A3N1D9M3</accession>
<dbReference type="OrthoDB" id="1683430at2"/>
<comment type="caution">
    <text evidence="3">The sequence shown here is derived from an EMBL/GenBank/DDBJ whole genome shotgun (WGS) entry which is preliminary data.</text>
</comment>
<reference evidence="3 4" key="1">
    <citation type="submission" date="2018-11" db="EMBL/GenBank/DDBJ databases">
        <title>Sequencing the genomes of 1000 actinobacteria strains.</title>
        <authorList>
            <person name="Klenk H.-P."/>
        </authorList>
    </citation>
    <scope>NUCLEOTIDE SEQUENCE [LARGE SCALE GENOMIC DNA]</scope>
    <source>
        <strain evidence="3 4">DSM 44254</strain>
    </source>
</reference>
<name>A0A3N1D9M3_9ACTN</name>
<evidence type="ECO:0000259" key="2">
    <source>
        <dbReference type="Pfam" id="PF03551"/>
    </source>
</evidence>
<evidence type="ECO:0000313" key="3">
    <source>
        <dbReference type="EMBL" id="ROO90224.1"/>
    </source>
</evidence>
<sequence>MYRHHEENMGPRRGRGRRGDFGPWGPGGGGPRGGGLGGPGGRRGRARRGNVKAALLALLAERPMHGYEMISELENRTGGIWRPSPGSVYPTLQLLEEEGLVTSAEQEGKRLFTITEQGATTAAADPEPWRAVADAAGDSAVKARESVHQLAVALKQVMMAGTEEQQARSLEIVGDAKRKLYGILAES</sequence>
<feature type="region of interest" description="Disordered" evidence="1">
    <location>
        <begin position="1"/>
        <end position="46"/>
    </location>
</feature>
<gene>
    <name evidence="3" type="ORF">EDD29_7945</name>
</gene>
<dbReference type="AlphaFoldDB" id="A0A3N1D9M3"/>
<dbReference type="InterPro" id="IPR036388">
    <property type="entry name" value="WH-like_DNA-bd_sf"/>
</dbReference>
<feature type="compositionally biased region" description="Basic and acidic residues" evidence="1">
    <location>
        <begin position="1"/>
        <end position="10"/>
    </location>
</feature>
<dbReference type="InterPro" id="IPR036390">
    <property type="entry name" value="WH_DNA-bd_sf"/>
</dbReference>
<dbReference type="GO" id="GO:0003677">
    <property type="term" value="F:DNA binding"/>
    <property type="evidence" value="ECO:0007669"/>
    <property type="project" value="UniProtKB-KW"/>
</dbReference>
<dbReference type="Proteomes" id="UP000272400">
    <property type="component" value="Unassembled WGS sequence"/>
</dbReference>
<dbReference type="Gene3D" id="1.10.10.10">
    <property type="entry name" value="Winged helix-like DNA-binding domain superfamily/Winged helix DNA-binding domain"/>
    <property type="match status" value="1"/>
</dbReference>
<feature type="compositionally biased region" description="Gly residues" evidence="1">
    <location>
        <begin position="22"/>
        <end position="41"/>
    </location>
</feature>
<proteinExistence type="predicted"/>